<comment type="subcellular location">
    <subcellularLocation>
        <location evidence="1">Membrane</location>
    </subcellularLocation>
</comment>
<feature type="region of interest" description="Disordered" evidence="4">
    <location>
        <begin position="219"/>
        <end position="243"/>
    </location>
</feature>
<dbReference type="GO" id="GO:0009306">
    <property type="term" value="P:protein secretion"/>
    <property type="evidence" value="ECO:0007669"/>
    <property type="project" value="InterPro"/>
</dbReference>
<evidence type="ECO:0000313" key="17">
    <source>
        <dbReference type="Proteomes" id="UP000527548"/>
    </source>
</evidence>
<reference evidence="12 17" key="3">
    <citation type="submission" date="2018-08" db="EMBL/GenBank/DDBJ databases">
        <authorList>
            <consortium name="GenomeTrakr network: Whole genome sequencing for foodborne pathogen traceback"/>
        </authorList>
    </citation>
    <scope>NUCLEOTIDE SEQUENCE [LARGE SCALE GENOMIC DNA]</scope>
    <source>
        <strain evidence="12 17">AZ-TG73163</strain>
    </source>
</reference>
<evidence type="ECO:0000313" key="20">
    <source>
        <dbReference type="Proteomes" id="UP000534496"/>
    </source>
</evidence>
<dbReference type="RefSeq" id="WP_001696150.1">
    <property type="nucleotide sequence ID" value="NZ_BAABXZ010000001.1"/>
</dbReference>
<evidence type="ECO:0000256" key="3">
    <source>
        <dbReference type="ARBA" id="ARBA00023136"/>
    </source>
</evidence>
<reference evidence="13" key="1">
    <citation type="journal article" date="2018" name="Genome Biol.">
        <title>SKESA: strategic k-mer extension for scrupulous assemblies.</title>
        <authorList>
            <person name="Souvorov A."/>
            <person name="Agarwala R."/>
            <person name="Lipman D.J."/>
        </authorList>
    </citation>
    <scope>NUCLEOTIDE SEQUENCE [LARGE SCALE GENOMIC DNA]</scope>
    <source>
        <strain evidence="13">C0382</strain>
    </source>
</reference>
<reference evidence="13" key="5">
    <citation type="submission" date="2020-01" db="EMBL/GenBank/DDBJ databases">
        <authorList>
            <consortium name="NCBI Pathogen Detection Project"/>
        </authorList>
    </citation>
    <scope>NUCLEOTIDE SEQUENCE</scope>
    <source>
        <strain evidence="13">C0382</strain>
    </source>
</reference>
<dbReference type="Proteomes" id="UP000527548">
    <property type="component" value="Unassembled WGS sequence"/>
</dbReference>
<dbReference type="InterPro" id="IPR050810">
    <property type="entry name" value="Bact_Secretion_Sys_Channel"/>
</dbReference>
<dbReference type="EMBL" id="DABCJL010000003">
    <property type="protein sequence ID" value="HAH7768399.1"/>
    <property type="molecule type" value="Genomic_DNA"/>
</dbReference>
<feature type="domain" description="Secretin N-terminal" evidence="7">
    <location>
        <begin position="198"/>
        <end position="277"/>
    </location>
</feature>
<evidence type="ECO:0000313" key="14">
    <source>
        <dbReference type="EMBL" id="QRZ96552.1"/>
    </source>
</evidence>
<evidence type="ECO:0000313" key="9">
    <source>
        <dbReference type="EMBL" id="EFD6884465.1"/>
    </source>
</evidence>
<feature type="signal peptide" evidence="5">
    <location>
        <begin position="1"/>
        <end position="24"/>
    </location>
</feature>
<protein>
    <submittedName>
        <fullName evidence="15">PilN family type IVB pilus formation outer membrane protein</fullName>
    </submittedName>
</protein>
<dbReference type="Pfam" id="PF00263">
    <property type="entry name" value="Secretin"/>
    <property type="match status" value="1"/>
</dbReference>
<dbReference type="Proteomes" id="UP000534496">
    <property type="component" value="Unassembled WGS sequence"/>
</dbReference>
<feature type="chain" id="PRO_5014030483" evidence="5">
    <location>
        <begin position="25"/>
        <end position="541"/>
    </location>
</feature>
<dbReference type="Pfam" id="PF07655">
    <property type="entry name" value="Secretin_N_2"/>
    <property type="match status" value="1"/>
</dbReference>
<dbReference type="InterPro" id="IPR013359">
    <property type="entry name" value="Pilus_4B_PilN"/>
</dbReference>
<evidence type="ECO:0000313" key="16">
    <source>
        <dbReference type="Proteomes" id="UP000253687"/>
    </source>
</evidence>
<keyword evidence="2 5" id="KW-0732">Signal</keyword>
<dbReference type="PANTHER" id="PTHR30332">
    <property type="entry name" value="PROBABLE GENERAL SECRETION PATHWAY PROTEIN D"/>
    <property type="match status" value="1"/>
</dbReference>
<name>A0A0L6XUK4_ECOLX</name>
<evidence type="ECO:0000313" key="8">
    <source>
        <dbReference type="EMBL" id="EFC9752755.1"/>
    </source>
</evidence>
<evidence type="ECO:0000313" key="11">
    <source>
        <dbReference type="EMBL" id="EFH4960077.1"/>
    </source>
</evidence>
<reference evidence="9 18" key="4">
    <citation type="submission" date="2019-08" db="EMBL/GenBank/DDBJ databases">
        <authorList>
            <consortium name="NARMS: The National Antimicrobial Resistance Monitoring System"/>
        </authorList>
    </citation>
    <scope>NUCLEOTIDE SEQUENCE [LARGE SCALE GENOMIC DNA]</scope>
    <source>
        <strain evidence="9 18">19MD07CB01-EC</strain>
        <strain evidence="8 19">CVM N18EC122</strain>
        <strain evidence="11 21">CVM N19EC0130</strain>
        <strain evidence="10 20">CVM N19EC0189</strain>
    </source>
</reference>
<dbReference type="EMBL" id="QOGZ01000007">
    <property type="protein sequence ID" value="RDA40646.1"/>
    <property type="molecule type" value="Genomic_DNA"/>
</dbReference>
<dbReference type="GO" id="GO:0009297">
    <property type="term" value="P:pilus assembly"/>
    <property type="evidence" value="ECO:0007669"/>
    <property type="project" value="InterPro"/>
</dbReference>
<dbReference type="InterPro" id="IPR004846">
    <property type="entry name" value="T2SS/T3SS_dom"/>
</dbReference>
<sequence length="541" mass="57113">MKKRQHMLLPLTAVALLLSGCGTAERISNTEKDATATLEKARRHAGELRKSRPVVTETTRQWINPSPVSVSPAHQSLPGCPIIINTRRDISLRQIAQRITGSCGIPVTITADVWQALATTGPTQQLTGAIPAPDPNGMVPLAAVGSGAQVIPPGGGAVLPELSATGLRQLLDTVASRLGISYRYDSDRRAITFYWLETRTFPVTYMDSQVTYNARVVSGTASSSSGSSTGSNAGTLSGEASNTQTTTVDMKSTLYEDLKNAVGAMLTPGTGRMVLATGFLTVTDTPRVLDTVSRFVEARNREMRRQVVLNVEVLSVRKTRRDQAGIDWNAVFSDGRLGLTLGGAFSSAADDIITSGVSIVDGKLTGSKAFLKALSSQGTVSVVTQNSAVTKNMTPVPMQVASQQGYIEGVTTDTTANVGTSTSLNAATITTGFNMTLLPFIQPDARSLQLLFSMNLSDKPTFEVFESGGSRAQVPTVDLKTINQTIDLKSGQTVILSGFRQSGSKSVRQGVGSPAFFGLGGGTDSGDDDTILVVLITPHVI</sequence>
<evidence type="ECO:0000256" key="4">
    <source>
        <dbReference type="SAM" id="MobiDB-lite"/>
    </source>
</evidence>
<dbReference type="InterPro" id="IPR011514">
    <property type="entry name" value="Secretin_N_2"/>
</dbReference>
<dbReference type="PANTHER" id="PTHR30332:SF24">
    <property type="entry name" value="SECRETIN GSPD-RELATED"/>
    <property type="match status" value="1"/>
</dbReference>
<feature type="domain" description="Type II/III secretion system secretin-like" evidence="6">
    <location>
        <begin position="373"/>
        <end position="541"/>
    </location>
</feature>
<evidence type="ECO:0000259" key="6">
    <source>
        <dbReference type="Pfam" id="PF00263"/>
    </source>
</evidence>
<dbReference type="EMBL" id="AATJOC010000009">
    <property type="protein sequence ID" value="EFM0253611.1"/>
    <property type="molecule type" value="Genomic_DNA"/>
</dbReference>
<dbReference type="Proteomes" id="UP000843571">
    <property type="component" value="Unassembled WGS sequence"/>
</dbReference>
<dbReference type="EMBL" id="AASEBA010000124">
    <property type="protein sequence ID" value="EFC9752755.1"/>
    <property type="molecule type" value="Genomic_DNA"/>
</dbReference>
<keyword evidence="3" id="KW-0472">Membrane</keyword>
<dbReference type="EMBL" id="CP070393">
    <property type="protein sequence ID" value="QRZ96552.1"/>
    <property type="molecule type" value="Genomic_DNA"/>
</dbReference>
<dbReference type="EMBL" id="AASWBF010000006">
    <property type="protein sequence ID" value="EFH4960077.1"/>
    <property type="molecule type" value="Genomic_DNA"/>
</dbReference>
<dbReference type="Proteomes" id="UP000532204">
    <property type="component" value="Unassembled WGS sequence"/>
</dbReference>
<dbReference type="PROSITE" id="PS51257">
    <property type="entry name" value="PROKAR_LIPOPROTEIN"/>
    <property type="match status" value="1"/>
</dbReference>
<evidence type="ECO:0000313" key="15">
    <source>
        <dbReference type="EMBL" id="RDA40646.1"/>
    </source>
</evidence>
<dbReference type="AlphaFoldDB" id="A0A0L6XUK4"/>
<evidence type="ECO:0000313" key="19">
    <source>
        <dbReference type="Proteomes" id="UP000532204"/>
    </source>
</evidence>
<dbReference type="Proteomes" id="UP000253687">
    <property type="component" value="Unassembled WGS sequence"/>
</dbReference>
<evidence type="ECO:0000313" key="18">
    <source>
        <dbReference type="Proteomes" id="UP000531962"/>
    </source>
</evidence>
<evidence type="ECO:0000313" key="10">
    <source>
        <dbReference type="EMBL" id="EFH3676095.1"/>
    </source>
</evidence>
<dbReference type="EMBL" id="AASKVF010000010">
    <property type="protein sequence ID" value="EFD6884465.1"/>
    <property type="molecule type" value="Genomic_DNA"/>
</dbReference>
<evidence type="ECO:0000256" key="5">
    <source>
        <dbReference type="SAM" id="SignalP"/>
    </source>
</evidence>
<organism evidence="15 16">
    <name type="scientific">Escherichia coli</name>
    <dbReference type="NCBI Taxonomy" id="562"/>
    <lineage>
        <taxon>Bacteria</taxon>
        <taxon>Pseudomonadati</taxon>
        <taxon>Pseudomonadota</taxon>
        <taxon>Gammaproteobacteria</taxon>
        <taxon>Enterobacterales</taxon>
        <taxon>Enterobacteriaceae</taxon>
        <taxon>Escherichia</taxon>
    </lineage>
</organism>
<dbReference type="GO" id="GO:0019867">
    <property type="term" value="C:outer membrane"/>
    <property type="evidence" value="ECO:0007669"/>
    <property type="project" value="InterPro"/>
</dbReference>
<evidence type="ECO:0000313" key="21">
    <source>
        <dbReference type="Proteomes" id="UP000543424"/>
    </source>
</evidence>
<feature type="compositionally biased region" description="Low complexity" evidence="4">
    <location>
        <begin position="219"/>
        <end position="238"/>
    </location>
</feature>
<evidence type="ECO:0000256" key="2">
    <source>
        <dbReference type="ARBA" id="ARBA00022729"/>
    </source>
</evidence>
<accession>A0A0L6XUK4</accession>
<dbReference type="Proteomes" id="UP000663166">
    <property type="component" value="Chromosome"/>
</dbReference>
<evidence type="ECO:0000313" key="13">
    <source>
        <dbReference type="EMBL" id="HAH7768399.1"/>
    </source>
</evidence>
<evidence type="ECO:0000259" key="7">
    <source>
        <dbReference type="Pfam" id="PF07655"/>
    </source>
</evidence>
<evidence type="ECO:0000313" key="12">
    <source>
        <dbReference type="EMBL" id="EFM0253611.1"/>
    </source>
</evidence>
<reference evidence="15 16" key="2">
    <citation type="submission" date="2018-07" db="EMBL/GenBank/DDBJ databases">
        <title>Whole Genome Sequence Analysis of Avian Pathogenic E. coli - An Australian Perspective.</title>
        <authorList>
            <person name="Cummins M.L."/>
            <person name="Reid C.J."/>
            <person name="Roy Chowdhury P."/>
            <person name="Bushell R."/>
            <person name="Esbert N."/>
            <person name="Tivendale K.A."/>
            <person name="Noormohammadi A.H."/>
            <person name="Islam S."/>
            <person name="Marenda M.S."/>
            <person name="Browning G.F."/>
            <person name="Markham P.F."/>
            <person name="Djordjevic S.P."/>
        </authorList>
    </citation>
    <scope>NUCLEOTIDE SEQUENCE [LARGE SCALE GENOMIC DNA]</scope>
    <source>
        <strain evidence="15 16">AVC211</strain>
    </source>
</reference>
<dbReference type="EMBL" id="AASVQO010000024">
    <property type="protein sequence ID" value="EFH3676095.1"/>
    <property type="molecule type" value="Genomic_DNA"/>
</dbReference>
<dbReference type="Proteomes" id="UP000531962">
    <property type="component" value="Unassembled WGS sequence"/>
</dbReference>
<proteinExistence type="predicted"/>
<dbReference type="Proteomes" id="UP000543424">
    <property type="component" value="Unassembled WGS sequence"/>
</dbReference>
<dbReference type="NCBIfam" id="TIGR02520">
    <property type="entry name" value="pilus_B_mal_scr"/>
    <property type="match status" value="1"/>
</dbReference>
<reference evidence="14" key="6">
    <citation type="submission" date="2021-02" db="EMBL/GenBank/DDBJ databases">
        <title>Co-localization of colistin and carbapenem -resistance genes on a novel transferable IncHI2 plasmid in Escherichia coli from chicken-origin.</title>
        <authorList>
            <person name="Hoffmann M."/>
            <person name="Balkey M."/>
            <person name="Ronco T."/>
            <person name="Hendriksen R.S."/>
        </authorList>
    </citation>
    <scope>NUCLEOTIDE SEQUENCE</scope>
    <source>
        <strain evidence="14">CFSAN083829</strain>
    </source>
</reference>
<gene>
    <name evidence="12" type="ORF">C719_002812</name>
    <name evidence="15" type="ORF">DTL43_08690</name>
    <name evidence="8" type="ORF">E6D34_26800</name>
    <name evidence="11" type="ORF">F9413_05910</name>
    <name evidence="10" type="ORF">F9461_23260</name>
    <name evidence="9" type="ORF">FZU14_09560</name>
    <name evidence="13" type="ORF">HIE29_001810</name>
    <name evidence="14" type="ORF">JNP96_22440</name>
</gene>
<evidence type="ECO:0000256" key="1">
    <source>
        <dbReference type="ARBA" id="ARBA00004370"/>
    </source>
</evidence>